<dbReference type="EMBL" id="CP000473">
    <property type="protein sequence ID" value="ABJ81952.1"/>
    <property type="molecule type" value="Genomic_DNA"/>
</dbReference>
<proteinExistence type="inferred from homology"/>
<sequence length="246" mass="27148">MRYLIISDLHANLEALNAVLAESAGSYDRAICCGDLVGYGADPNPVCDWVRVNCPLVVRGNHDRASTGMDDLEWFNPVARAAAVWTLQNLSSQNCEYIRALPRGPVTIDSFQLFHGSPYDEDEYMIAASEAGQAFGYMESRLAFFGHTHVQGGFIWNQSRVETILRTSSHDSSQAMEIDPECAYMLNPGSVGQPRDGDPRAAYCVYNCDARRVTYHRVTYDVTAAQQKIHAAGLPPILADRLAVGR</sequence>
<dbReference type="PANTHER" id="PTHR42850">
    <property type="entry name" value="METALLOPHOSPHOESTERASE"/>
    <property type="match status" value="1"/>
</dbReference>
<evidence type="ECO:0000259" key="2">
    <source>
        <dbReference type="Pfam" id="PF12850"/>
    </source>
</evidence>
<feature type="domain" description="Calcineurin-like phosphoesterase" evidence="2">
    <location>
        <begin position="1"/>
        <end position="209"/>
    </location>
</feature>
<evidence type="ECO:0000256" key="1">
    <source>
        <dbReference type="ARBA" id="ARBA00008950"/>
    </source>
</evidence>
<dbReference type="InterPro" id="IPR024654">
    <property type="entry name" value="Calcineurin-like_PHP_lpxH"/>
</dbReference>
<dbReference type="SUPFAM" id="SSF56300">
    <property type="entry name" value="Metallo-dependent phosphatases"/>
    <property type="match status" value="1"/>
</dbReference>
<dbReference type="eggNOG" id="COG0639">
    <property type="taxonomic scope" value="Bacteria"/>
</dbReference>
<name>Q02AH0_SOLUE</name>
<dbReference type="GO" id="GO:0016791">
    <property type="term" value="F:phosphatase activity"/>
    <property type="evidence" value="ECO:0007669"/>
    <property type="project" value="TreeGrafter"/>
</dbReference>
<reference evidence="3" key="1">
    <citation type="submission" date="2006-10" db="EMBL/GenBank/DDBJ databases">
        <title>Complete sequence of Solibacter usitatus Ellin6076.</title>
        <authorList>
            <consortium name="US DOE Joint Genome Institute"/>
            <person name="Copeland A."/>
            <person name="Lucas S."/>
            <person name="Lapidus A."/>
            <person name="Barry K."/>
            <person name="Detter J.C."/>
            <person name="Glavina del Rio T."/>
            <person name="Hammon N."/>
            <person name="Israni S."/>
            <person name="Dalin E."/>
            <person name="Tice H."/>
            <person name="Pitluck S."/>
            <person name="Thompson L.S."/>
            <person name="Brettin T."/>
            <person name="Bruce D."/>
            <person name="Han C."/>
            <person name="Tapia R."/>
            <person name="Gilna P."/>
            <person name="Schmutz J."/>
            <person name="Larimer F."/>
            <person name="Land M."/>
            <person name="Hauser L."/>
            <person name="Kyrpides N."/>
            <person name="Mikhailova N."/>
            <person name="Janssen P.H."/>
            <person name="Kuske C.R."/>
            <person name="Richardson P."/>
        </authorList>
    </citation>
    <scope>NUCLEOTIDE SEQUENCE</scope>
    <source>
        <strain evidence="3">Ellin6076</strain>
    </source>
</reference>
<dbReference type="InParanoid" id="Q02AH0"/>
<dbReference type="PIRSF" id="PIRSF000883">
    <property type="entry name" value="Pesterase_MJ0912"/>
    <property type="match status" value="1"/>
</dbReference>
<dbReference type="HOGENOM" id="CLU_074761_1_1_0"/>
<dbReference type="KEGG" id="sus:Acid_0953"/>
<evidence type="ECO:0000313" key="3">
    <source>
        <dbReference type="EMBL" id="ABJ81952.1"/>
    </source>
</evidence>
<dbReference type="Pfam" id="PF12850">
    <property type="entry name" value="Metallophos_2"/>
    <property type="match status" value="1"/>
</dbReference>
<dbReference type="Gene3D" id="3.60.21.10">
    <property type="match status" value="1"/>
</dbReference>
<dbReference type="OrthoDB" id="9800565at2"/>
<dbReference type="PANTHER" id="PTHR42850:SF2">
    <property type="entry name" value="BLL5683 PROTEIN"/>
    <property type="match status" value="1"/>
</dbReference>
<dbReference type="AlphaFoldDB" id="Q02AH0"/>
<dbReference type="GO" id="GO:0005737">
    <property type="term" value="C:cytoplasm"/>
    <property type="evidence" value="ECO:0007669"/>
    <property type="project" value="TreeGrafter"/>
</dbReference>
<accession>Q02AH0</accession>
<comment type="similarity">
    <text evidence="1">Belongs to the metallophosphoesterase superfamily. YfcE family.</text>
</comment>
<organism evidence="3">
    <name type="scientific">Solibacter usitatus (strain Ellin6076)</name>
    <dbReference type="NCBI Taxonomy" id="234267"/>
    <lineage>
        <taxon>Bacteria</taxon>
        <taxon>Pseudomonadati</taxon>
        <taxon>Acidobacteriota</taxon>
        <taxon>Terriglobia</taxon>
        <taxon>Bryobacterales</taxon>
        <taxon>Solibacteraceae</taxon>
        <taxon>Candidatus Solibacter</taxon>
    </lineage>
</organism>
<gene>
    <name evidence="3" type="ordered locus">Acid_0953</name>
</gene>
<dbReference type="InterPro" id="IPR050126">
    <property type="entry name" value="Ap4A_hydrolase"/>
</dbReference>
<dbReference type="InterPro" id="IPR029052">
    <property type="entry name" value="Metallo-depent_PP-like"/>
</dbReference>
<protein>
    <submittedName>
        <fullName evidence="3">Metallophosphoesterase</fullName>
    </submittedName>
</protein>
<dbReference type="InterPro" id="IPR011152">
    <property type="entry name" value="Pesterase_MJ0912"/>
</dbReference>
<dbReference type="STRING" id="234267.Acid_0953"/>